<dbReference type="GO" id="GO:0005524">
    <property type="term" value="F:ATP binding"/>
    <property type="evidence" value="ECO:0007669"/>
    <property type="project" value="UniProtKB-KW"/>
</dbReference>
<keyword evidence="4" id="KW-0067">ATP-binding</keyword>
<evidence type="ECO:0000259" key="5">
    <source>
        <dbReference type="Pfam" id="PF03109"/>
    </source>
</evidence>
<evidence type="ECO:0000256" key="3">
    <source>
        <dbReference type="ARBA" id="ARBA00022741"/>
    </source>
</evidence>
<evidence type="ECO:0000256" key="2">
    <source>
        <dbReference type="ARBA" id="ARBA00022679"/>
    </source>
</evidence>
<dbReference type="Pfam" id="PF03109">
    <property type="entry name" value="ABC1"/>
    <property type="match status" value="2"/>
</dbReference>
<dbReference type="GO" id="GO:0016740">
    <property type="term" value="F:transferase activity"/>
    <property type="evidence" value="ECO:0007669"/>
    <property type="project" value="UniProtKB-KW"/>
</dbReference>
<dbReference type="EMBL" id="MU157827">
    <property type="protein sequence ID" value="KAF9533986.1"/>
    <property type="molecule type" value="Genomic_DNA"/>
</dbReference>
<dbReference type="OrthoDB" id="201153at2759"/>
<evidence type="ECO:0000313" key="7">
    <source>
        <dbReference type="Proteomes" id="UP000807306"/>
    </source>
</evidence>
<sequence length="411" mass="46155">MILSDTNIKRLVHKLTKMHGAALKIGQFLSIQDTHILPPSLDSIFRQVQDAAHYMPYSQLEEEEEKNRSPFIQFTPIPFASASIGQVHSALLSPSAYSSNRQERGYSGQHKTRPKTVKVQFLGIKESIKSDLSYVSWLLSGLFLDRTIEVMSSELQDECSYTLEASYLRLFASPSFLGSDPRFRVPWVWDGSTDTVLVMEMFEGERVGGERIASLTIELCLLELFKFHTMQTNPNFSNFLYNIHTRRLGLVDFGATRVYGREFMKIWRALLEAAVYGDEQKCREMSREVGYFVDGESETMINTHLKSLSLLATPFKPSTSTSTLQPFSFAPDSEWGNITAEIRSLIPVMLQERLTPPPREAYSLNRKLSGAFLLASRLNARVDTRAIWEKVLASVDGIDAGASASAIAGAP</sequence>
<keyword evidence="3" id="KW-0547">Nucleotide-binding</keyword>
<reference evidence="6" key="1">
    <citation type="submission" date="2020-11" db="EMBL/GenBank/DDBJ databases">
        <authorList>
            <consortium name="DOE Joint Genome Institute"/>
            <person name="Ahrendt S."/>
            <person name="Riley R."/>
            <person name="Andreopoulos W."/>
            <person name="Labutti K."/>
            <person name="Pangilinan J."/>
            <person name="Ruiz-Duenas F.J."/>
            <person name="Barrasa J.M."/>
            <person name="Sanchez-Garcia M."/>
            <person name="Camarero S."/>
            <person name="Miyauchi S."/>
            <person name="Serrano A."/>
            <person name="Linde D."/>
            <person name="Babiker R."/>
            <person name="Drula E."/>
            <person name="Ayuso-Fernandez I."/>
            <person name="Pacheco R."/>
            <person name="Padilla G."/>
            <person name="Ferreira P."/>
            <person name="Barriuso J."/>
            <person name="Kellner H."/>
            <person name="Castanera R."/>
            <person name="Alfaro M."/>
            <person name="Ramirez L."/>
            <person name="Pisabarro A.G."/>
            <person name="Kuo A."/>
            <person name="Tritt A."/>
            <person name="Lipzen A."/>
            <person name="He G."/>
            <person name="Yan M."/>
            <person name="Ng V."/>
            <person name="Cullen D."/>
            <person name="Martin F."/>
            <person name="Rosso M.-N."/>
            <person name="Henrissat B."/>
            <person name="Hibbett D."/>
            <person name="Martinez A.T."/>
            <person name="Grigoriev I.V."/>
        </authorList>
    </citation>
    <scope>NUCLEOTIDE SEQUENCE</scope>
    <source>
        <strain evidence="6">CBS 506.95</strain>
    </source>
</reference>
<feature type="domain" description="ABC1 atypical kinase-like" evidence="5">
    <location>
        <begin position="117"/>
        <end position="286"/>
    </location>
</feature>
<dbReference type="PANTHER" id="PTHR43851:SF3">
    <property type="entry name" value="COENZYME Q8"/>
    <property type="match status" value="1"/>
</dbReference>
<keyword evidence="2" id="KW-0808">Transferase</keyword>
<feature type="domain" description="ABC1 atypical kinase-like" evidence="5">
    <location>
        <begin position="48"/>
        <end position="93"/>
    </location>
</feature>
<dbReference type="InterPro" id="IPR051409">
    <property type="entry name" value="Atypical_kinase_ADCK"/>
</dbReference>
<dbReference type="PANTHER" id="PTHR43851">
    <property type="match status" value="1"/>
</dbReference>
<name>A0A9P6JUZ6_9AGAR</name>
<comment type="caution">
    <text evidence="6">The sequence shown here is derived from an EMBL/GenBank/DDBJ whole genome shotgun (WGS) entry which is preliminary data.</text>
</comment>
<dbReference type="InterPro" id="IPR004147">
    <property type="entry name" value="ABC1_dom"/>
</dbReference>
<dbReference type="AlphaFoldDB" id="A0A9P6JUZ6"/>
<organism evidence="6 7">
    <name type="scientific">Crepidotus variabilis</name>
    <dbReference type="NCBI Taxonomy" id="179855"/>
    <lineage>
        <taxon>Eukaryota</taxon>
        <taxon>Fungi</taxon>
        <taxon>Dikarya</taxon>
        <taxon>Basidiomycota</taxon>
        <taxon>Agaricomycotina</taxon>
        <taxon>Agaricomycetes</taxon>
        <taxon>Agaricomycetidae</taxon>
        <taxon>Agaricales</taxon>
        <taxon>Agaricineae</taxon>
        <taxon>Crepidotaceae</taxon>
        <taxon>Crepidotus</taxon>
    </lineage>
</organism>
<evidence type="ECO:0000256" key="1">
    <source>
        <dbReference type="ARBA" id="ARBA00009670"/>
    </source>
</evidence>
<dbReference type="CDD" id="cd13970">
    <property type="entry name" value="ABC1_ADCK3"/>
    <property type="match status" value="1"/>
</dbReference>
<evidence type="ECO:0000256" key="4">
    <source>
        <dbReference type="ARBA" id="ARBA00022840"/>
    </source>
</evidence>
<accession>A0A9P6JUZ6</accession>
<dbReference type="InterPro" id="IPR034646">
    <property type="entry name" value="ADCK3_dom"/>
</dbReference>
<dbReference type="Proteomes" id="UP000807306">
    <property type="component" value="Unassembled WGS sequence"/>
</dbReference>
<protein>
    <submittedName>
        <fullName evidence="6">ABC1-domain-containing protein</fullName>
    </submittedName>
</protein>
<dbReference type="GO" id="GO:0006744">
    <property type="term" value="P:ubiquinone biosynthetic process"/>
    <property type="evidence" value="ECO:0007669"/>
    <property type="project" value="TreeGrafter"/>
</dbReference>
<comment type="similarity">
    <text evidence="1">Belongs to the protein kinase superfamily. ADCK protein kinase family.</text>
</comment>
<proteinExistence type="inferred from homology"/>
<keyword evidence="7" id="KW-1185">Reference proteome</keyword>
<evidence type="ECO:0000313" key="6">
    <source>
        <dbReference type="EMBL" id="KAF9533986.1"/>
    </source>
</evidence>
<gene>
    <name evidence="6" type="ORF">CPB83DRAFT_873412</name>
</gene>